<keyword evidence="3" id="KW-1185">Reference proteome</keyword>
<dbReference type="AlphaFoldDB" id="A0A6A6D7T6"/>
<reference evidence="2" key="1">
    <citation type="journal article" date="2020" name="Stud. Mycol.">
        <title>101 Dothideomycetes genomes: a test case for predicting lifestyles and emergence of pathogens.</title>
        <authorList>
            <person name="Haridas S."/>
            <person name="Albert R."/>
            <person name="Binder M."/>
            <person name="Bloem J."/>
            <person name="Labutti K."/>
            <person name="Salamov A."/>
            <person name="Andreopoulos B."/>
            <person name="Baker S."/>
            <person name="Barry K."/>
            <person name="Bills G."/>
            <person name="Bluhm B."/>
            <person name="Cannon C."/>
            <person name="Castanera R."/>
            <person name="Culley D."/>
            <person name="Daum C."/>
            <person name="Ezra D."/>
            <person name="Gonzalez J."/>
            <person name="Henrissat B."/>
            <person name="Kuo A."/>
            <person name="Liang C."/>
            <person name="Lipzen A."/>
            <person name="Lutzoni F."/>
            <person name="Magnuson J."/>
            <person name="Mondo S."/>
            <person name="Nolan M."/>
            <person name="Ohm R."/>
            <person name="Pangilinan J."/>
            <person name="Park H.-J."/>
            <person name="Ramirez L."/>
            <person name="Alfaro M."/>
            <person name="Sun H."/>
            <person name="Tritt A."/>
            <person name="Yoshinaga Y."/>
            <person name="Zwiers L.-H."/>
            <person name="Turgeon B."/>
            <person name="Goodwin S."/>
            <person name="Spatafora J."/>
            <person name="Crous P."/>
            <person name="Grigoriev I."/>
        </authorList>
    </citation>
    <scope>NUCLEOTIDE SEQUENCE</scope>
    <source>
        <strain evidence="2">CBS 207.26</strain>
    </source>
</reference>
<feature type="region of interest" description="Disordered" evidence="1">
    <location>
        <begin position="128"/>
        <end position="153"/>
    </location>
</feature>
<dbReference type="EMBL" id="ML994731">
    <property type="protein sequence ID" value="KAF2175481.1"/>
    <property type="molecule type" value="Genomic_DNA"/>
</dbReference>
<dbReference type="Proteomes" id="UP000800200">
    <property type="component" value="Unassembled WGS sequence"/>
</dbReference>
<evidence type="ECO:0000313" key="2">
    <source>
        <dbReference type="EMBL" id="KAF2175481.1"/>
    </source>
</evidence>
<gene>
    <name evidence="2" type="ORF">K469DRAFT_683895</name>
</gene>
<evidence type="ECO:0000256" key="1">
    <source>
        <dbReference type="SAM" id="MobiDB-lite"/>
    </source>
</evidence>
<sequence length="153" mass="16613">MSDGIETLPHANPRLQATPHSCIGSVDSIYAPNQNSGGIVRAANMSTAGYVADDFEAHSPSRAGMWWGIECHTYPGEVRKAPHNYRLRCWRFAAGLVEEQAREKLSTPQHLNFDSILRGVRVSPADSGNIQYGGVPTTTRHRGSDPIGTLSAL</sequence>
<proteinExistence type="predicted"/>
<organism evidence="2 3">
    <name type="scientific">Zopfia rhizophila CBS 207.26</name>
    <dbReference type="NCBI Taxonomy" id="1314779"/>
    <lineage>
        <taxon>Eukaryota</taxon>
        <taxon>Fungi</taxon>
        <taxon>Dikarya</taxon>
        <taxon>Ascomycota</taxon>
        <taxon>Pezizomycotina</taxon>
        <taxon>Dothideomycetes</taxon>
        <taxon>Dothideomycetes incertae sedis</taxon>
        <taxon>Zopfiaceae</taxon>
        <taxon>Zopfia</taxon>
    </lineage>
</organism>
<protein>
    <submittedName>
        <fullName evidence="2">Uncharacterized protein</fullName>
    </submittedName>
</protein>
<evidence type="ECO:0000313" key="3">
    <source>
        <dbReference type="Proteomes" id="UP000800200"/>
    </source>
</evidence>
<name>A0A6A6D7T6_9PEZI</name>
<accession>A0A6A6D7T6</accession>